<evidence type="ECO:0000256" key="1">
    <source>
        <dbReference type="ARBA" id="ARBA00008139"/>
    </source>
</evidence>
<protein>
    <recommendedName>
        <fullName evidence="12 20">Angiotensin-converting enzyme</fullName>
        <ecNumber evidence="20">3.4.-.-</ecNumber>
    </recommendedName>
</protein>
<evidence type="ECO:0000256" key="3">
    <source>
        <dbReference type="ARBA" id="ARBA00022670"/>
    </source>
</evidence>
<evidence type="ECO:0000256" key="8">
    <source>
        <dbReference type="ARBA" id="ARBA00023049"/>
    </source>
</evidence>
<evidence type="ECO:0000256" key="9">
    <source>
        <dbReference type="ARBA" id="ARBA00023157"/>
    </source>
</evidence>
<dbReference type="InterPro" id="IPR001548">
    <property type="entry name" value="Peptidase_M2"/>
</dbReference>
<dbReference type="PANTHER" id="PTHR10514:SF27">
    <property type="entry name" value="ANGIOTENSIN-CONVERTING ENZYME"/>
    <property type="match status" value="1"/>
</dbReference>
<name>A0A7R8W7W7_9CRUS</name>
<accession>A0A7R8W7W7</accession>
<keyword evidence="6 20" id="KW-0378">Hydrolase</keyword>
<dbReference type="GO" id="GO:0006508">
    <property type="term" value="P:proteolysis"/>
    <property type="evidence" value="ECO:0007669"/>
    <property type="project" value="UniProtKB-KW"/>
</dbReference>
<feature type="binding site" evidence="16">
    <location>
        <position position="356"/>
    </location>
    <ligand>
        <name>Zn(2+)</name>
        <dbReference type="ChEBI" id="CHEBI:29105"/>
        <label>1</label>
        <note>catalytic</note>
    </ligand>
</feature>
<feature type="active site" description="Proton acceptor 2" evidence="14">
    <location>
        <position position="329"/>
    </location>
</feature>
<dbReference type="GO" id="GO:0008237">
    <property type="term" value="F:metallopeptidase activity"/>
    <property type="evidence" value="ECO:0007669"/>
    <property type="project" value="UniProtKB-KW"/>
</dbReference>
<feature type="disulfide bond" evidence="19">
    <location>
        <begin position="95"/>
        <end position="103"/>
    </location>
</feature>
<dbReference type="PRINTS" id="PR00791">
    <property type="entry name" value="PEPDIPTASEA"/>
</dbReference>
<evidence type="ECO:0000256" key="11">
    <source>
        <dbReference type="ARBA" id="ARBA00036868"/>
    </source>
</evidence>
<dbReference type="PANTHER" id="PTHR10514">
    <property type="entry name" value="ANGIOTENSIN-CONVERTING ENZYME"/>
    <property type="match status" value="1"/>
</dbReference>
<proteinExistence type="inferred from homology"/>
<feature type="disulfide bond" evidence="17 19">
    <location>
        <begin position="483"/>
        <end position="501"/>
    </location>
</feature>
<comment type="catalytic activity">
    <reaction evidence="11">
        <text>Release of a C-terminal dipeptide, oligopeptide-|-Xaa-Yaa, when Xaa is not Pro, and Yaa is neither Asp nor Glu. Thus, conversion of angiotensin I to angiotensin II, with increase in vasoconstrictor activity, but no action on angiotensin II.</text>
        <dbReference type="EC" id="3.4.15.1"/>
    </reaction>
</comment>
<evidence type="ECO:0000256" key="19">
    <source>
        <dbReference type="PROSITE-ProRule" id="PRU01355"/>
    </source>
</evidence>
<dbReference type="EMBL" id="OB660869">
    <property type="protein sequence ID" value="CAD7226592.1"/>
    <property type="molecule type" value="Genomic_DNA"/>
</dbReference>
<dbReference type="Pfam" id="PF01401">
    <property type="entry name" value="Peptidase_M2"/>
    <property type="match status" value="1"/>
</dbReference>
<evidence type="ECO:0000256" key="4">
    <source>
        <dbReference type="ARBA" id="ARBA00022723"/>
    </source>
</evidence>
<keyword evidence="5" id="KW-0732">Signal</keyword>
<evidence type="ECO:0000256" key="13">
    <source>
        <dbReference type="PIRSR" id="PIRSR601548-1"/>
    </source>
</evidence>
<feature type="binding site" evidence="15">
    <location>
        <position position="170"/>
    </location>
    <ligand>
        <name>chloride</name>
        <dbReference type="ChEBI" id="CHEBI:17996"/>
        <label>1</label>
    </ligand>
</feature>
<gene>
    <name evidence="21" type="ORF">CTOB1V02_LOCUS4509</name>
</gene>
<evidence type="ECO:0000256" key="17">
    <source>
        <dbReference type="PIRSR" id="PIRSR601548-4"/>
    </source>
</evidence>
<dbReference type="GO" id="GO:0008241">
    <property type="term" value="F:peptidyl-dipeptidase activity"/>
    <property type="evidence" value="ECO:0007669"/>
    <property type="project" value="UniProtKB-EC"/>
</dbReference>
<dbReference type="AlphaFoldDB" id="A0A7R8W7W7"/>
<feature type="binding site" evidence="16">
    <location>
        <position position="328"/>
    </location>
    <ligand>
        <name>Zn(2+)</name>
        <dbReference type="ChEBI" id="CHEBI:29105"/>
        <label>1</label>
        <note>catalytic</note>
    </ligand>
</feature>
<evidence type="ECO:0000256" key="15">
    <source>
        <dbReference type="PIRSR" id="PIRSR601548-2"/>
    </source>
</evidence>
<keyword evidence="3 20" id="KW-0645">Protease</keyword>
<sequence>MAPPFMAHRYAVKEFLIVRRYCKLLKAKLKFAKFQKDAWVNVTSFDFSDFQDADLQRQFKIMSVLGTAVLPEKKLEEINIIESHMETKYSTAQICHFKNHLKCGLSLEPALTRIMARARRPEILEHVWTQWRLKSGKEIRNLFRKHVEISNEAAKLNGYPDMGAYWLRAYETPTFKEDVEELWQQIKPLYDQLHAYVRRALREHYGKELVSAKGPIPVHLLGNMWAQNWGNIMNLMTPFPEKSYVDVTAALKNQSFTAKRMFELADQFFQNLGLNPMPNEFWEKSIIEKPEDKTIICHASAWDFCNGKDYRIKQCTDITMKDFITVHHEMGHIQYFMQYKDQPLIYREGANPGFHEAVGDAIALSVSTPKHMHKVGLLNDYVDDPEAEINYLLDMALDKVAFLPFGYLVDLWRWNVFNGSISWRDYNCEWWKLRENYQGVKAPNLRTEEDFDPGSKYHIAANVPYIRYFVSYVIQFQFHRALCQAAGQFDPNNPEMPLHRCDIDGSKVAGKLLKDMLQMGSSRPWPEALEKVTGQMKMDASALREYFKPLEDWLKKKNQENNEFVGWEEETQPSCLRRAAEDEGLNVISRVLTAGNSIASLTGDNGAGYLGGRPSVSLLAAAFSVLLVFQGLQRR</sequence>
<comment type="similarity">
    <text evidence="1 19 20">Belongs to the peptidase M2 family.</text>
</comment>
<dbReference type="Gene3D" id="1.10.1370.30">
    <property type="match status" value="2"/>
</dbReference>
<evidence type="ECO:0000256" key="20">
    <source>
        <dbReference type="RuleBase" id="RU361144"/>
    </source>
</evidence>
<feature type="binding site" evidence="18">
    <location>
        <position position="356"/>
    </location>
    <ligand>
        <name>Zn(2+)</name>
        <dbReference type="ChEBI" id="CHEBI:29105"/>
        <label>2</label>
        <note>catalytic</note>
    </ligand>
</feature>
<keyword evidence="2 20" id="KW-0121">Carboxypeptidase</keyword>
<feature type="binding site" evidence="18">
    <location>
        <position position="328"/>
    </location>
    <ligand>
        <name>Zn(2+)</name>
        <dbReference type="ChEBI" id="CHEBI:29105"/>
        <label>2</label>
        <note>catalytic</note>
    </ligand>
</feature>
<evidence type="ECO:0000256" key="7">
    <source>
        <dbReference type="ARBA" id="ARBA00022833"/>
    </source>
</evidence>
<evidence type="ECO:0000256" key="2">
    <source>
        <dbReference type="ARBA" id="ARBA00022645"/>
    </source>
</evidence>
<keyword evidence="8 20" id="KW-0482">Metalloprotease</keyword>
<feature type="active site" description="Proton donor 2" evidence="14">
    <location>
        <position position="458"/>
    </location>
</feature>
<dbReference type="FunFam" id="1.10.1370.30:FF:000004">
    <property type="entry name" value="Angiotensin-converting enzyme"/>
    <property type="match status" value="1"/>
</dbReference>
<dbReference type="SUPFAM" id="SSF55486">
    <property type="entry name" value="Metalloproteases ('zincins'), catalytic domain"/>
    <property type="match status" value="1"/>
</dbReference>
<keyword evidence="4 16" id="KW-0479">Metal-binding</keyword>
<evidence type="ECO:0000313" key="21">
    <source>
        <dbReference type="EMBL" id="CAD7226592.1"/>
    </source>
</evidence>
<dbReference type="PROSITE" id="PS52011">
    <property type="entry name" value="PEPTIDASE_M2"/>
    <property type="match status" value="1"/>
</dbReference>
<feature type="binding site" evidence="16">
    <location>
        <position position="332"/>
    </location>
    <ligand>
        <name>Zn(2+)</name>
        <dbReference type="ChEBI" id="CHEBI:29105"/>
        <label>1</label>
        <note>catalytic</note>
    </ligand>
</feature>
<evidence type="ECO:0000256" key="12">
    <source>
        <dbReference type="ARBA" id="ARBA00039858"/>
    </source>
</evidence>
<keyword evidence="10 20" id="KW-0325">Glycoprotein</keyword>
<dbReference type="GO" id="GO:0004180">
    <property type="term" value="F:carboxypeptidase activity"/>
    <property type="evidence" value="ECO:0007669"/>
    <property type="project" value="UniProtKB-KW"/>
</dbReference>
<evidence type="ECO:0000256" key="5">
    <source>
        <dbReference type="ARBA" id="ARBA00022729"/>
    </source>
</evidence>
<feature type="binding site" evidence="15">
    <location>
        <position position="467"/>
    </location>
    <ligand>
        <name>chloride</name>
        <dbReference type="ChEBI" id="CHEBI:17996"/>
        <label>1</label>
    </ligand>
</feature>
<dbReference type="GO" id="GO:0046872">
    <property type="term" value="F:metal ion binding"/>
    <property type="evidence" value="ECO:0007669"/>
    <property type="project" value="UniProtKB-KW"/>
</dbReference>
<evidence type="ECO:0000256" key="6">
    <source>
        <dbReference type="ARBA" id="ARBA00022801"/>
    </source>
</evidence>
<dbReference type="OrthoDB" id="10029630at2759"/>
<feature type="active site" description="Proton acceptor 1" evidence="13">
    <location>
        <position position="329"/>
    </location>
</feature>
<evidence type="ECO:0000256" key="14">
    <source>
        <dbReference type="PIRSR" id="PIRSR601548-11"/>
    </source>
</evidence>
<reference evidence="21" key="1">
    <citation type="submission" date="2020-11" db="EMBL/GenBank/DDBJ databases">
        <authorList>
            <person name="Tran Van P."/>
        </authorList>
    </citation>
    <scope>NUCLEOTIDE SEQUENCE</scope>
</reference>
<evidence type="ECO:0000256" key="18">
    <source>
        <dbReference type="PIRSR" id="PIRSR601548-8"/>
    </source>
</evidence>
<evidence type="ECO:0000256" key="10">
    <source>
        <dbReference type="ARBA" id="ARBA00023180"/>
    </source>
</evidence>
<comment type="cofactor">
    <cofactor evidence="20">
        <name>Zn(2+)</name>
        <dbReference type="ChEBI" id="CHEBI:29105"/>
    </cofactor>
    <text evidence="20">Binds 1 zinc ion per subunit.</text>
</comment>
<dbReference type="GO" id="GO:0005886">
    <property type="term" value="C:plasma membrane"/>
    <property type="evidence" value="ECO:0007669"/>
    <property type="project" value="TreeGrafter"/>
</dbReference>
<dbReference type="EC" id="3.4.-.-" evidence="20"/>
<feature type="disulfide bond" evidence="17 19">
    <location>
        <begin position="297"/>
        <end position="315"/>
    </location>
</feature>
<feature type="active site" description="Proton donor 1" evidence="13">
    <location>
        <position position="458"/>
    </location>
</feature>
<evidence type="ECO:0000256" key="16">
    <source>
        <dbReference type="PIRSR" id="PIRSR601548-3"/>
    </source>
</evidence>
<feature type="binding site" evidence="18">
    <location>
        <position position="332"/>
    </location>
    <ligand>
        <name>Zn(2+)</name>
        <dbReference type="ChEBI" id="CHEBI:29105"/>
        <label>2</label>
        <note>catalytic</note>
    </ligand>
</feature>
<organism evidence="21">
    <name type="scientific">Cyprideis torosa</name>
    <dbReference type="NCBI Taxonomy" id="163714"/>
    <lineage>
        <taxon>Eukaryota</taxon>
        <taxon>Metazoa</taxon>
        <taxon>Ecdysozoa</taxon>
        <taxon>Arthropoda</taxon>
        <taxon>Crustacea</taxon>
        <taxon>Oligostraca</taxon>
        <taxon>Ostracoda</taxon>
        <taxon>Podocopa</taxon>
        <taxon>Podocopida</taxon>
        <taxon>Cytherocopina</taxon>
        <taxon>Cytheroidea</taxon>
        <taxon>Cytherideidae</taxon>
        <taxon>Cyprideis</taxon>
    </lineage>
</organism>
<dbReference type="CDD" id="cd06461">
    <property type="entry name" value="M2_ACE"/>
    <property type="match status" value="1"/>
</dbReference>
<keyword evidence="9 17" id="KW-1015">Disulfide bond</keyword>
<keyword evidence="7 16" id="KW-0862">Zinc</keyword>